<dbReference type="EMBL" id="JAZDQT010000003">
    <property type="protein sequence ID" value="MEE1946824.1"/>
    <property type="molecule type" value="Genomic_DNA"/>
</dbReference>
<evidence type="ECO:0000313" key="3">
    <source>
        <dbReference type="EMBL" id="MEE1946824.1"/>
    </source>
</evidence>
<evidence type="ECO:0000313" key="4">
    <source>
        <dbReference type="Proteomes" id="UP001336835"/>
    </source>
</evidence>
<dbReference type="Pfam" id="PF16118">
    <property type="entry name" value="DUF4834"/>
    <property type="match status" value="1"/>
</dbReference>
<sequence>MNFRLDKMGLLKFLFIAILILWIIRILVRMIFPVMVRKAFGTMPGQGDYGQQQQQQRSRRPEGSISIDYMPNKKDKKGNADKLGDFVDFEEVK</sequence>
<keyword evidence="4" id="KW-1185">Reference proteome</keyword>
<protein>
    <submittedName>
        <fullName evidence="3">DUF4834 family protein</fullName>
    </submittedName>
</protein>
<name>A0ABU7ICC6_9SPHI</name>
<gene>
    <name evidence="3" type="ORF">VRU48_16990</name>
</gene>
<keyword evidence="2" id="KW-0812">Transmembrane</keyword>
<accession>A0ABU7ICC6</accession>
<organism evidence="3 4">
    <name type="scientific">Pedobacter albus</name>
    <dbReference type="NCBI Taxonomy" id="3113905"/>
    <lineage>
        <taxon>Bacteria</taxon>
        <taxon>Pseudomonadati</taxon>
        <taxon>Bacteroidota</taxon>
        <taxon>Sphingobacteriia</taxon>
        <taxon>Sphingobacteriales</taxon>
        <taxon>Sphingobacteriaceae</taxon>
        <taxon>Pedobacter</taxon>
    </lineage>
</organism>
<evidence type="ECO:0000256" key="1">
    <source>
        <dbReference type="SAM" id="MobiDB-lite"/>
    </source>
</evidence>
<dbReference type="InterPro" id="IPR032272">
    <property type="entry name" value="DUF4834"/>
</dbReference>
<keyword evidence="2" id="KW-0472">Membrane</keyword>
<dbReference type="RefSeq" id="WP_330109114.1">
    <property type="nucleotide sequence ID" value="NZ_JAZDQT010000003.1"/>
</dbReference>
<feature type="transmembrane region" description="Helical" evidence="2">
    <location>
        <begin position="12"/>
        <end position="32"/>
    </location>
</feature>
<dbReference type="Proteomes" id="UP001336835">
    <property type="component" value="Unassembled WGS sequence"/>
</dbReference>
<feature type="compositionally biased region" description="Low complexity" evidence="1">
    <location>
        <begin position="45"/>
        <end position="56"/>
    </location>
</feature>
<comment type="caution">
    <text evidence="3">The sequence shown here is derived from an EMBL/GenBank/DDBJ whole genome shotgun (WGS) entry which is preliminary data.</text>
</comment>
<feature type="compositionally biased region" description="Basic and acidic residues" evidence="1">
    <location>
        <begin position="71"/>
        <end position="81"/>
    </location>
</feature>
<evidence type="ECO:0000256" key="2">
    <source>
        <dbReference type="SAM" id="Phobius"/>
    </source>
</evidence>
<proteinExistence type="predicted"/>
<feature type="region of interest" description="Disordered" evidence="1">
    <location>
        <begin position="44"/>
        <end position="81"/>
    </location>
</feature>
<keyword evidence="2" id="KW-1133">Transmembrane helix</keyword>
<reference evidence="3 4" key="1">
    <citation type="submission" date="2024-01" db="EMBL/GenBank/DDBJ databases">
        <title>Pedobacter sp. nov., isolated from fresh soil.</title>
        <authorList>
            <person name="Le N.T.T."/>
        </authorList>
    </citation>
    <scope>NUCLEOTIDE SEQUENCE [LARGE SCALE GENOMIC DNA]</scope>
    <source>
        <strain evidence="3 4">KR3-3</strain>
    </source>
</reference>